<dbReference type="Proteomes" id="UP001597237">
    <property type="component" value="Unassembled WGS sequence"/>
</dbReference>
<feature type="transmembrane region" description="Helical" evidence="1">
    <location>
        <begin position="301"/>
        <end position="319"/>
    </location>
</feature>
<feature type="domain" description="DUF2157" evidence="2">
    <location>
        <begin position="13"/>
        <end position="150"/>
    </location>
</feature>
<evidence type="ECO:0000313" key="4">
    <source>
        <dbReference type="Proteomes" id="UP001597237"/>
    </source>
</evidence>
<dbReference type="InterPro" id="IPR018677">
    <property type="entry name" value="DUF2157"/>
</dbReference>
<keyword evidence="1" id="KW-0812">Transmembrane</keyword>
<evidence type="ECO:0000256" key="1">
    <source>
        <dbReference type="SAM" id="Phobius"/>
    </source>
</evidence>
<sequence>MAGYRNRLEQDLDRWIGAGLVPGESRAAILASVGEGRRLDAATTLAAVGAAFLGIAVIAFVAANWDVIPRLARFVLVLGVFLALCGGAAWAARRERPGLRNGLLAIAALVYAAAIGLTGQIFDIAGSPPAALHGAGVAAGLLALAGRSSGAGMAALVLLGLGDLSDGPFRDETALPWLALGAPLGAALAWAWRSSPLAHTAGLGLLGGAMLLLMRLGPPNDAGLLLAAAAFAALAGGARWRREREGATAGALFGWFVLGALSFFVIAGFEGKDFEGLPHRIVWLALSAALLALGRADRHGAVTGLAIVSLIGAVCTILFDLGLGLMTAAGVFLLSALAALIAGWLMRRRATA</sequence>
<evidence type="ECO:0000259" key="2">
    <source>
        <dbReference type="Pfam" id="PF09925"/>
    </source>
</evidence>
<feature type="transmembrane region" description="Helical" evidence="1">
    <location>
        <begin position="252"/>
        <end position="271"/>
    </location>
</feature>
<accession>A0ABW4N2W8</accession>
<feature type="transmembrane region" description="Helical" evidence="1">
    <location>
        <begin position="103"/>
        <end position="122"/>
    </location>
</feature>
<comment type="caution">
    <text evidence="3">The sequence shown here is derived from an EMBL/GenBank/DDBJ whole genome shotgun (WGS) entry which is preliminary data.</text>
</comment>
<feature type="transmembrane region" description="Helical" evidence="1">
    <location>
        <begin position="222"/>
        <end position="240"/>
    </location>
</feature>
<dbReference type="Pfam" id="PF09925">
    <property type="entry name" value="DUF2157"/>
    <property type="match status" value="1"/>
</dbReference>
<evidence type="ECO:0000313" key="3">
    <source>
        <dbReference type="EMBL" id="MFD1784371.1"/>
    </source>
</evidence>
<keyword evidence="4" id="KW-1185">Reference proteome</keyword>
<feature type="transmembrane region" description="Helical" evidence="1">
    <location>
        <begin position="71"/>
        <end position="91"/>
    </location>
</feature>
<reference evidence="4" key="1">
    <citation type="journal article" date="2019" name="Int. J. Syst. Evol. Microbiol.">
        <title>The Global Catalogue of Microorganisms (GCM) 10K type strain sequencing project: providing services to taxonomists for standard genome sequencing and annotation.</title>
        <authorList>
            <consortium name="The Broad Institute Genomics Platform"/>
            <consortium name="The Broad Institute Genome Sequencing Center for Infectious Disease"/>
            <person name="Wu L."/>
            <person name="Ma J."/>
        </authorList>
    </citation>
    <scope>NUCLEOTIDE SEQUENCE [LARGE SCALE GENOMIC DNA]</scope>
    <source>
        <strain evidence="4">DFY28</strain>
    </source>
</reference>
<feature type="transmembrane region" description="Helical" evidence="1">
    <location>
        <begin position="277"/>
        <end position="294"/>
    </location>
</feature>
<protein>
    <submittedName>
        <fullName evidence="3">DUF2157 domain-containing protein</fullName>
    </submittedName>
</protein>
<proteinExistence type="predicted"/>
<gene>
    <name evidence="3" type="ORF">ACFSC0_13270</name>
</gene>
<organism evidence="3 4">
    <name type="scientific">Phenylobacterium terrae</name>
    <dbReference type="NCBI Taxonomy" id="2665495"/>
    <lineage>
        <taxon>Bacteria</taxon>
        <taxon>Pseudomonadati</taxon>
        <taxon>Pseudomonadota</taxon>
        <taxon>Alphaproteobacteria</taxon>
        <taxon>Caulobacterales</taxon>
        <taxon>Caulobacteraceae</taxon>
        <taxon>Phenylobacterium</taxon>
    </lineage>
</organism>
<dbReference type="EMBL" id="JBHUEY010000001">
    <property type="protein sequence ID" value="MFD1784371.1"/>
    <property type="molecule type" value="Genomic_DNA"/>
</dbReference>
<keyword evidence="1" id="KW-1133">Transmembrane helix</keyword>
<feature type="transmembrane region" description="Helical" evidence="1">
    <location>
        <begin position="325"/>
        <end position="346"/>
    </location>
</feature>
<dbReference type="RefSeq" id="WP_377283681.1">
    <property type="nucleotide sequence ID" value="NZ_JBHRSI010000009.1"/>
</dbReference>
<feature type="transmembrane region" description="Helical" evidence="1">
    <location>
        <begin position="174"/>
        <end position="192"/>
    </location>
</feature>
<keyword evidence="1" id="KW-0472">Membrane</keyword>
<name>A0ABW4N2W8_9CAUL</name>
<feature type="transmembrane region" description="Helical" evidence="1">
    <location>
        <begin position="45"/>
        <end position="65"/>
    </location>
</feature>